<organism evidence="8 9">
    <name type="scientific">Sphingobium chlorophenolicum</name>
    <dbReference type="NCBI Taxonomy" id="46429"/>
    <lineage>
        <taxon>Bacteria</taxon>
        <taxon>Pseudomonadati</taxon>
        <taxon>Pseudomonadota</taxon>
        <taxon>Alphaproteobacteria</taxon>
        <taxon>Sphingomonadales</taxon>
        <taxon>Sphingomonadaceae</taxon>
        <taxon>Sphingobium</taxon>
    </lineage>
</organism>
<accession>A0A081RJF2</accession>
<feature type="domain" description="Tyr recombinase" evidence="6">
    <location>
        <begin position="204"/>
        <end position="378"/>
    </location>
</feature>
<dbReference type="GO" id="GO:0006310">
    <property type="term" value="P:DNA recombination"/>
    <property type="evidence" value="ECO:0007669"/>
    <property type="project" value="UniProtKB-KW"/>
</dbReference>
<evidence type="ECO:0000313" key="9">
    <source>
        <dbReference type="Proteomes" id="UP000028411"/>
    </source>
</evidence>
<dbReference type="PANTHER" id="PTHR30629:SF2">
    <property type="entry name" value="PROPHAGE INTEGRASE INTS-RELATED"/>
    <property type="match status" value="1"/>
</dbReference>
<dbReference type="Gene3D" id="1.10.150.130">
    <property type="match status" value="1"/>
</dbReference>
<dbReference type="Gene3D" id="3.30.160.390">
    <property type="entry name" value="Integrase, DNA-binding domain"/>
    <property type="match status" value="1"/>
</dbReference>
<dbReference type="InterPro" id="IPR050808">
    <property type="entry name" value="Phage_Integrase"/>
</dbReference>
<comment type="caution">
    <text evidence="8">The sequence shown here is derived from an EMBL/GenBank/DDBJ whole genome shotgun (WGS) entry which is preliminary data.</text>
</comment>
<evidence type="ECO:0000259" key="7">
    <source>
        <dbReference type="PROSITE" id="PS51900"/>
    </source>
</evidence>
<dbReference type="Pfam" id="PF13356">
    <property type="entry name" value="Arm-DNA-bind_3"/>
    <property type="match status" value="1"/>
</dbReference>
<dbReference type="PROSITE" id="PS51898">
    <property type="entry name" value="TYR_RECOMBINASE"/>
    <property type="match status" value="1"/>
</dbReference>
<dbReference type="PATRIC" id="fig|46429.4.peg.483"/>
<dbReference type="SUPFAM" id="SSF56349">
    <property type="entry name" value="DNA breaking-rejoining enzymes"/>
    <property type="match status" value="1"/>
</dbReference>
<proteinExistence type="inferred from homology"/>
<evidence type="ECO:0000313" key="8">
    <source>
        <dbReference type="EMBL" id="KEQ55325.1"/>
    </source>
</evidence>
<dbReference type="InterPro" id="IPR010998">
    <property type="entry name" value="Integrase_recombinase_N"/>
</dbReference>
<dbReference type="InterPro" id="IPR025166">
    <property type="entry name" value="Integrase_DNA_bind_dom"/>
</dbReference>
<dbReference type="RefSeq" id="WP_037446902.1">
    <property type="nucleotide sequence ID" value="NZ_JFHR01000002.1"/>
</dbReference>
<dbReference type="AlphaFoldDB" id="A0A081RJF2"/>
<dbReference type="InterPro" id="IPR011010">
    <property type="entry name" value="DNA_brk_join_enz"/>
</dbReference>
<keyword evidence="4" id="KW-0233">DNA recombination</keyword>
<evidence type="ECO:0000259" key="6">
    <source>
        <dbReference type="PROSITE" id="PS51898"/>
    </source>
</evidence>
<evidence type="ECO:0000256" key="2">
    <source>
        <dbReference type="ARBA" id="ARBA00022908"/>
    </source>
</evidence>
<dbReference type="InterPro" id="IPR002104">
    <property type="entry name" value="Integrase_catalytic"/>
</dbReference>
<dbReference type="PANTHER" id="PTHR30629">
    <property type="entry name" value="PROPHAGE INTEGRASE"/>
    <property type="match status" value="1"/>
</dbReference>
<reference evidence="8 9" key="1">
    <citation type="submission" date="2014-02" db="EMBL/GenBank/DDBJ databases">
        <title>Whole genome sequence of Sphingobium chlorophenolicum NBRC 16172.</title>
        <authorList>
            <person name="Gan H.M."/>
            <person name="Gan H.Y."/>
            <person name="Chew T.H."/>
            <person name="Savka M.A."/>
        </authorList>
    </citation>
    <scope>NUCLEOTIDE SEQUENCE [LARGE SCALE GENOMIC DNA]</scope>
    <source>
        <strain evidence="8 9">NBRC 16172</strain>
    </source>
</reference>
<dbReference type="InterPro" id="IPR038488">
    <property type="entry name" value="Integrase_DNA-bd_sf"/>
</dbReference>
<dbReference type="eggNOG" id="COG0582">
    <property type="taxonomic scope" value="Bacteria"/>
</dbReference>
<evidence type="ECO:0000256" key="3">
    <source>
        <dbReference type="ARBA" id="ARBA00023125"/>
    </source>
</evidence>
<feature type="domain" description="Core-binding (CB)" evidence="7">
    <location>
        <begin position="100"/>
        <end position="181"/>
    </location>
</feature>
<dbReference type="PROSITE" id="PS51900">
    <property type="entry name" value="CB"/>
    <property type="match status" value="1"/>
</dbReference>
<sequence length="393" mass="44669">MTVAKLDQTLVMTTFCPPGERMVKLVDTAIPGFIVEIYPSGTKTYALRYKNKFKKQKQHKLGYASDITCEQARKLAQKAKARVVMGEDPAEERAVTRRIPTIAELAERYLEYARTYKRSHDIDERYLRNHVLPKFGKRHLTELDQVEILEWLDAKVRVDGYAQATVNRWQVILGHMYRMAKKWGLPGSDRNPLEGVPQKACNNEIERFLTAEETRRLQDAVEASPNTQLKYIVALLLLTGCRKRELLDAKWDEFHLDRQTWRIPMQRAKTRKTRHVPLSDAAMEVLAQVPRFEGCPYVIPNPATLEPYGSVFHAWDKARKAAGLPDVRMHDLRHSAASNLVNSGQSLYVVGSILGHAQTKTTARYAHLANETLLAAANAAAGHMGTDWARKTN</sequence>
<evidence type="ECO:0000256" key="4">
    <source>
        <dbReference type="ARBA" id="ARBA00023172"/>
    </source>
</evidence>
<dbReference type="InterPro" id="IPR013762">
    <property type="entry name" value="Integrase-like_cat_sf"/>
</dbReference>
<dbReference type="InterPro" id="IPR044068">
    <property type="entry name" value="CB"/>
</dbReference>
<dbReference type="OrthoDB" id="7615137at2"/>
<evidence type="ECO:0000256" key="1">
    <source>
        <dbReference type="ARBA" id="ARBA00008857"/>
    </source>
</evidence>
<keyword evidence="2" id="KW-0229">DNA integration</keyword>
<gene>
    <name evidence="8" type="ORF">BV95_00488</name>
</gene>
<evidence type="ECO:0000256" key="5">
    <source>
        <dbReference type="PROSITE-ProRule" id="PRU01248"/>
    </source>
</evidence>
<dbReference type="Proteomes" id="UP000028411">
    <property type="component" value="Unassembled WGS sequence"/>
</dbReference>
<dbReference type="EMBL" id="JFHR01000002">
    <property type="protein sequence ID" value="KEQ55325.1"/>
    <property type="molecule type" value="Genomic_DNA"/>
</dbReference>
<protein>
    <submittedName>
        <fullName evidence="8">Phage integrase</fullName>
    </submittedName>
</protein>
<dbReference type="Pfam" id="PF00589">
    <property type="entry name" value="Phage_integrase"/>
    <property type="match status" value="1"/>
</dbReference>
<comment type="similarity">
    <text evidence="1">Belongs to the 'phage' integrase family.</text>
</comment>
<dbReference type="Gene3D" id="1.10.443.10">
    <property type="entry name" value="Intergrase catalytic core"/>
    <property type="match status" value="1"/>
</dbReference>
<dbReference type="GO" id="GO:0015074">
    <property type="term" value="P:DNA integration"/>
    <property type="evidence" value="ECO:0007669"/>
    <property type="project" value="UniProtKB-KW"/>
</dbReference>
<keyword evidence="3 5" id="KW-0238">DNA-binding</keyword>
<dbReference type="CDD" id="cd00796">
    <property type="entry name" value="INT_Rci_Hp1_C"/>
    <property type="match status" value="1"/>
</dbReference>
<dbReference type="GO" id="GO:0003677">
    <property type="term" value="F:DNA binding"/>
    <property type="evidence" value="ECO:0007669"/>
    <property type="project" value="UniProtKB-UniRule"/>
</dbReference>
<name>A0A081RJF2_SPHCR</name>